<name>A0A514BV53_9GAMM</name>
<feature type="domain" description="Suppressor of fused-like" evidence="1">
    <location>
        <begin position="221"/>
        <end position="375"/>
    </location>
</feature>
<dbReference type="InterPro" id="IPR018756">
    <property type="entry name" value="DUF2314"/>
</dbReference>
<dbReference type="InterPro" id="IPR020941">
    <property type="entry name" value="SUFU-like_domain"/>
</dbReference>
<dbReference type="EMBL" id="CP041242">
    <property type="protein sequence ID" value="QDH71274.1"/>
    <property type="molecule type" value="Genomic_DNA"/>
</dbReference>
<accession>A0A514BV53</accession>
<keyword evidence="4" id="KW-1185">Reference proteome</keyword>
<protein>
    <submittedName>
        <fullName evidence="3">DUF2314 domain-containing protein</fullName>
    </submittedName>
</protein>
<dbReference type="OrthoDB" id="4827574at2"/>
<dbReference type="Pfam" id="PF10077">
    <property type="entry name" value="DUF2314"/>
    <property type="match status" value="1"/>
</dbReference>
<dbReference type="RefSeq" id="WP_141624606.1">
    <property type="nucleotide sequence ID" value="NZ_CP041242.1"/>
</dbReference>
<evidence type="ECO:0000259" key="1">
    <source>
        <dbReference type="Pfam" id="PF05076"/>
    </source>
</evidence>
<dbReference type="Proteomes" id="UP000317199">
    <property type="component" value="Chromosome"/>
</dbReference>
<dbReference type="Pfam" id="PF05076">
    <property type="entry name" value="SUFU"/>
    <property type="match status" value="1"/>
</dbReference>
<evidence type="ECO:0000259" key="2">
    <source>
        <dbReference type="Pfam" id="PF10077"/>
    </source>
</evidence>
<dbReference type="KEGG" id="lyj:FKV23_15135"/>
<evidence type="ECO:0000313" key="4">
    <source>
        <dbReference type="Proteomes" id="UP000317199"/>
    </source>
</evidence>
<evidence type="ECO:0000313" key="3">
    <source>
        <dbReference type="EMBL" id="QDH71274.1"/>
    </source>
</evidence>
<proteinExistence type="predicted"/>
<organism evidence="3 4">
    <name type="scientific">Marilutibacter alkalisoli</name>
    <dbReference type="NCBI Taxonomy" id="2591633"/>
    <lineage>
        <taxon>Bacteria</taxon>
        <taxon>Pseudomonadati</taxon>
        <taxon>Pseudomonadota</taxon>
        <taxon>Gammaproteobacteria</taxon>
        <taxon>Lysobacterales</taxon>
        <taxon>Lysobacteraceae</taxon>
        <taxon>Marilutibacter</taxon>
    </lineage>
</organism>
<gene>
    <name evidence="3" type="ORF">FKV23_15135</name>
</gene>
<feature type="domain" description="DUF2314" evidence="2">
    <location>
        <begin position="37"/>
        <end position="153"/>
    </location>
</feature>
<reference evidence="3 4" key="1">
    <citation type="submission" date="2019-06" db="EMBL/GenBank/DDBJ databases">
        <title>Lysobacter alkalisoli sp. nov. isolated from saline-alkali soil.</title>
        <authorList>
            <person name="Sun J.-Q."/>
            <person name="Xu L."/>
        </authorList>
    </citation>
    <scope>NUCLEOTIDE SEQUENCE [LARGE SCALE GENOMIC DNA]</scope>
    <source>
        <strain evidence="3 4">SJ-36</strain>
    </source>
</reference>
<dbReference type="AlphaFoldDB" id="A0A514BV53"/>
<sequence>MAMLVLALLALLAGLWWWRQRRMILSEDGINYVPTGDRDMEKAVAQARENFQFFVDRLRHPREGDEEFLVKARIEHDDQIEHIWLCDVMVDDDWFEGEIGNDPQVVPYKLGDRWRGTLAQLSDWAFFEHGRMQGNFTLRAMLPRMPRAQREQARQMLETRWDTRELAHLPWPENAVMPGQPRPDDISHGDSVLMEGVGDHLERHFGKIPRVFHEIVSPSAHIDLYPYPATVQRPFHVIATTGMAEKPMQLMEGVQADEWVELVMLLPPSWPLEQEAWNDEGHYWPFRWLKRVARFHYETGRWLGEGHVLTHGAEPAPIDPSCRYDSVLLAAPRALPAGFQRTTLSDGRSVRFLCLYFLDASARAELQERGREGFLAGIDAERLSV</sequence>